<evidence type="ECO:0000256" key="2">
    <source>
        <dbReference type="ARBA" id="ARBA00022801"/>
    </source>
</evidence>
<dbReference type="GO" id="GO:0009311">
    <property type="term" value="P:oligosaccharide metabolic process"/>
    <property type="evidence" value="ECO:0007669"/>
    <property type="project" value="InterPro"/>
</dbReference>
<dbReference type="GO" id="GO:0006487">
    <property type="term" value="P:protein N-linked glycosylation"/>
    <property type="evidence" value="ECO:0007669"/>
    <property type="project" value="TreeGrafter"/>
</dbReference>
<protein>
    <recommendedName>
        <fullName evidence="4">Mannosylglycerate hydrolase MGH1-like glycoside hydrolase domain-containing protein</fullName>
    </recommendedName>
</protein>
<name>A0A0F9L0R7_9ZZZZ</name>
<keyword evidence="2" id="KW-0378">Hydrolase</keyword>
<gene>
    <name evidence="5" type="ORF">LCGC14_1635580</name>
</gene>
<dbReference type="EMBL" id="LAZR01013554">
    <property type="protein sequence ID" value="KKM21420.1"/>
    <property type="molecule type" value="Genomic_DNA"/>
</dbReference>
<dbReference type="InterPro" id="IPR004888">
    <property type="entry name" value="Glycoside_hydrolase_63"/>
</dbReference>
<organism evidence="5">
    <name type="scientific">marine sediment metagenome</name>
    <dbReference type="NCBI Taxonomy" id="412755"/>
    <lineage>
        <taxon>unclassified sequences</taxon>
        <taxon>metagenomes</taxon>
        <taxon>ecological metagenomes</taxon>
    </lineage>
</organism>
<evidence type="ECO:0000313" key="5">
    <source>
        <dbReference type="EMBL" id="KKM21420.1"/>
    </source>
</evidence>
<dbReference type="SUPFAM" id="SSF48208">
    <property type="entry name" value="Six-hairpin glycosidases"/>
    <property type="match status" value="1"/>
</dbReference>
<comment type="caution">
    <text evidence="5">The sequence shown here is derived from an EMBL/GenBank/DDBJ whole genome shotgun (WGS) entry which is preliminary data.</text>
</comment>
<keyword evidence="3" id="KW-0326">Glycosidase</keyword>
<dbReference type="GO" id="GO:0004573">
    <property type="term" value="F:Glc3Man9GlcNAc2 oligosaccharide glucosidase activity"/>
    <property type="evidence" value="ECO:0007669"/>
    <property type="project" value="InterPro"/>
</dbReference>
<dbReference type="InterPro" id="IPR054491">
    <property type="entry name" value="MGH1-like_GH"/>
</dbReference>
<dbReference type="Gene3D" id="1.50.10.10">
    <property type="match status" value="1"/>
</dbReference>
<dbReference type="Pfam" id="PF22422">
    <property type="entry name" value="MGH1-like_GH"/>
    <property type="match status" value="1"/>
</dbReference>
<sequence>MVKISNFARDQRKKGIDLLLKNKIRKGDYEYICPDKITYPWQWLWDSCFHAYVIRNYCPKLAYSELLSLTRFQTADGFLPHMSYHGKPSASLPLWGIKNRSGLTQPPIIGWALYQVYKASPNVELLELLYPKIRKYYLFLESVRDPDNDGLISIIHPWESGWDDSPRWDEPARIKNYTRKSFKKFKLKLVLSYRENEWDQQKIIKHTQFNVESVSFNCLYAMSIKKMKNLAEILQIEPDIRHWKNTYNKCVTSIQEKMWNEKLGIYQDLYHYKDQEHAITIFTPAIFFPMILRISSQSQAERLVSHLTNPKKFKLRWLIPTVAADEPSFDPSAYWRGTVWINVNFLVSMGLLKYGYRHIASDISKSGIHLIKREGFREYFNPISGEGLGAKEFGWSVLAFEISKLIDDTPKI</sequence>
<dbReference type="GO" id="GO:0005789">
    <property type="term" value="C:endoplasmic reticulum membrane"/>
    <property type="evidence" value="ECO:0007669"/>
    <property type="project" value="TreeGrafter"/>
</dbReference>
<evidence type="ECO:0000259" key="4">
    <source>
        <dbReference type="Pfam" id="PF22422"/>
    </source>
</evidence>
<dbReference type="PANTHER" id="PTHR10412:SF11">
    <property type="entry name" value="MANNOSYL-OLIGOSACCHARIDE GLUCOSIDASE"/>
    <property type="match status" value="1"/>
</dbReference>
<evidence type="ECO:0000256" key="1">
    <source>
        <dbReference type="ARBA" id="ARBA00010833"/>
    </source>
</evidence>
<dbReference type="InterPro" id="IPR008928">
    <property type="entry name" value="6-hairpin_glycosidase_sf"/>
</dbReference>
<comment type="similarity">
    <text evidence="1">Belongs to the glycosyl hydrolase 63 family.</text>
</comment>
<reference evidence="5" key="1">
    <citation type="journal article" date="2015" name="Nature">
        <title>Complex archaea that bridge the gap between prokaryotes and eukaryotes.</title>
        <authorList>
            <person name="Spang A."/>
            <person name="Saw J.H."/>
            <person name="Jorgensen S.L."/>
            <person name="Zaremba-Niedzwiedzka K."/>
            <person name="Martijn J."/>
            <person name="Lind A.E."/>
            <person name="van Eijk R."/>
            <person name="Schleper C."/>
            <person name="Guy L."/>
            <person name="Ettema T.J."/>
        </authorList>
    </citation>
    <scope>NUCLEOTIDE SEQUENCE</scope>
</reference>
<dbReference type="InterPro" id="IPR012341">
    <property type="entry name" value="6hp_glycosidase-like_sf"/>
</dbReference>
<dbReference type="PANTHER" id="PTHR10412">
    <property type="entry name" value="MANNOSYL-OLIGOSACCHARIDE GLUCOSIDASE"/>
    <property type="match status" value="1"/>
</dbReference>
<accession>A0A0F9L0R7</accession>
<feature type="domain" description="Mannosylglycerate hydrolase MGH1-like glycoside hydrolase" evidence="4">
    <location>
        <begin position="39"/>
        <end position="396"/>
    </location>
</feature>
<proteinExistence type="inferred from homology"/>
<dbReference type="AlphaFoldDB" id="A0A0F9L0R7"/>
<evidence type="ECO:0000256" key="3">
    <source>
        <dbReference type="ARBA" id="ARBA00023295"/>
    </source>
</evidence>